<protein>
    <submittedName>
        <fullName evidence="4">DNA polymerase III, epsilon subunit</fullName>
        <ecNumber evidence="4">2.7.7.7</ecNumber>
    </submittedName>
</protein>
<dbReference type="RefSeq" id="WP_013598525.1">
    <property type="nucleotide sequence ID" value="NC_015144.1"/>
</dbReference>
<dbReference type="Gene3D" id="3.30.420.10">
    <property type="entry name" value="Ribonuclease H-like superfamily/Ribonuclease H"/>
    <property type="match status" value="1"/>
</dbReference>
<dbReference type="FunFam" id="3.30.420.10:FF:000045">
    <property type="entry name" value="3'-5' exonuclease DinG"/>
    <property type="match status" value="1"/>
</dbReference>
<dbReference type="OrthoDB" id="9803913at2"/>
<dbReference type="EC" id="2.7.7.7" evidence="4"/>
<comment type="subunit">
    <text evidence="2">DNA polymerase III contains a core (composed of alpha, epsilon and theta chains) that associates with a tau subunit. This core dimerizes to form the POLIII' complex. PolIII' associates with the gamma complex (composed of gamma, delta, delta', psi and chi chains) and with the beta chain to form the complete DNA polymerase III complex.</text>
</comment>
<dbReference type="PANTHER" id="PTHR30231:SF41">
    <property type="entry name" value="DNA POLYMERASE III SUBUNIT EPSILON"/>
    <property type="match status" value="1"/>
</dbReference>
<dbReference type="NCBIfam" id="TIGR00573">
    <property type="entry name" value="dnaq"/>
    <property type="match status" value="1"/>
</dbReference>
<dbReference type="GO" id="GO:0005829">
    <property type="term" value="C:cytosol"/>
    <property type="evidence" value="ECO:0007669"/>
    <property type="project" value="TreeGrafter"/>
</dbReference>
<dbReference type="eggNOG" id="COG0322">
    <property type="taxonomic scope" value="Bacteria"/>
</dbReference>
<dbReference type="InterPro" id="IPR013520">
    <property type="entry name" value="Ribonucl_H"/>
</dbReference>
<accession>F0NYD9</accession>
<dbReference type="SMART" id="SM00479">
    <property type="entry name" value="EXOIII"/>
    <property type="match status" value="1"/>
</dbReference>
<dbReference type="eggNOG" id="COG2176">
    <property type="taxonomic scope" value="Bacteria"/>
</dbReference>
<evidence type="ECO:0000313" key="5">
    <source>
        <dbReference type="Proteomes" id="UP000008641"/>
    </source>
</evidence>
<reference evidence="4 5" key="1">
    <citation type="journal article" date="2011" name="Stand. Genomic Sci.">
        <title>Complete genome sequence of Weeksella virosa type strain (9751).</title>
        <authorList>
            <person name="Lang E."/>
            <person name="Teshima H."/>
            <person name="Lucas S."/>
            <person name="Lapidus A."/>
            <person name="Hammon N."/>
            <person name="Deshpande S."/>
            <person name="Nolan M."/>
            <person name="Cheng J.F."/>
            <person name="Pitluck S."/>
            <person name="Liolios K."/>
            <person name="Pagani I."/>
            <person name="Mikhailova N."/>
            <person name="Ivanova N."/>
            <person name="Mavromatis K."/>
            <person name="Pati A."/>
            <person name="Tapia R."/>
            <person name="Han C."/>
            <person name="Goodwin L."/>
            <person name="Chen A."/>
            <person name="Palaniappan K."/>
            <person name="Land M."/>
            <person name="Hauser L."/>
            <person name="Chang Y.J."/>
            <person name="Jeffries C.D."/>
            <person name="Brambilla E.M."/>
            <person name="Kopitz M."/>
            <person name="Rohde M."/>
            <person name="Goker M."/>
            <person name="Tindall B.J."/>
            <person name="Detter J.C."/>
            <person name="Woyke T."/>
            <person name="Bristow J."/>
            <person name="Eisen J.A."/>
            <person name="Markowitz V."/>
            <person name="Hugenholtz P."/>
            <person name="Klenk H.P."/>
            <person name="Kyrpides N.C."/>
        </authorList>
    </citation>
    <scope>NUCLEOTIDE SEQUENCE [LARGE SCALE GENOMIC DNA]</scope>
    <source>
        <strain evidence="5">ATCC 43766 / DSM 16922 / JCM 21250 / NBRC 16016 / NCTC 11634 / CL345/78</strain>
    </source>
</reference>
<evidence type="ECO:0000256" key="1">
    <source>
        <dbReference type="ARBA" id="ARBA00025483"/>
    </source>
</evidence>
<evidence type="ECO:0000259" key="3">
    <source>
        <dbReference type="PROSITE" id="PS50164"/>
    </source>
</evidence>
<dbReference type="GO" id="GO:0003677">
    <property type="term" value="F:DNA binding"/>
    <property type="evidence" value="ECO:0007669"/>
    <property type="project" value="InterPro"/>
</dbReference>
<evidence type="ECO:0000313" key="4">
    <source>
        <dbReference type="EMBL" id="ADX68136.1"/>
    </source>
</evidence>
<organism evidence="4 5">
    <name type="scientific">Weeksella virosa (strain ATCC 43766 / DSM 16922 / JCM 21250 / CCUG 30538 / CDC 9751 / IAM 14551 / NBRC 16016 / NCTC 11634 / CL345/78)</name>
    <dbReference type="NCBI Taxonomy" id="865938"/>
    <lineage>
        <taxon>Bacteria</taxon>
        <taxon>Pseudomonadati</taxon>
        <taxon>Bacteroidota</taxon>
        <taxon>Flavobacteriia</taxon>
        <taxon>Flavobacteriales</taxon>
        <taxon>Weeksellaceae</taxon>
        <taxon>Weeksella</taxon>
    </lineage>
</organism>
<dbReference type="PROSITE" id="PS50164">
    <property type="entry name" value="GIY_YIG"/>
    <property type="match status" value="1"/>
</dbReference>
<keyword evidence="5" id="KW-1185">Reference proteome</keyword>
<dbReference type="EMBL" id="CP002455">
    <property type="protein sequence ID" value="ADX68136.1"/>
    <property type="molecule type" value="Genomic_DNA"/>
</dbReference>
<dbReference type="InterPro" id="IPR000305">
    <property type="entry name" value="GIY-YIG_endonuc"/>
</dbReference>
<dbReference type="GO" id="GO:0008408">
    <property type="term" value="F:3'-5' exonuclease activity"/>
    <property type="evidence" value="ECO:0007669"/>
    <property type="project" value="TreeGrafter"/>
</dbReference>
<dbReference type="GO" id="GO:0003887">
    <property type="term" value="F:DNA-directed DNA polymerase activity"/>
    <property type="evidence" value="ECO:0007669"/>
    <property type="project" value="UniProtKB-EC"/>
</dbReference>
<name>F0NYD9_WEEVC</name>
<feature type="domain" description="GIY-YIG" evidence="3">
    <location>
        <begin position="194"/>
        <end position="270"/>
    </location>
</feature>
<dbReference type="InterPro" id="IPR006054">
    <property type="entry name" value="DnaQ"/>
</dbReference>
<dbReference type="STRING" id="865938.Weevi_1435"/>
<dbReference type="SUPFAM" id="SSF82771">
    <property type="entry name" value="GIY-YIG endonuclease"/>
    <property type="match status" value="1"/>
</dbReference>
<dbReference type="InterPro" id="IPR035901">
    <property type="entry name" value="GIY-YIG_endonuc_sf"/>
</dbReference>
<dbReference type="SUPFAM" id="SSF53098">
    <property type="entry name" value="Ribonuclease H-like"/>
    <property type="match status" value="1"/>
</dbReference>
<dbReference type="Pfam" id="PF00929">
    <property type="entry name" value="RNase_T"/>
    <property type="match status" value="1"/>
</dbReference>
<dbReference type="PANTHER" id="PTHR30231">
    <property type="entry name" value="DNA POLYMERASE III SUBUNIT EPSILON"/>
    <property type="match status" value="1"/>
</dbReference>
<dbReference type="Gene3D" id="3.40.1440.10">
    <property type="entry name" value="GIY-YIG endonuclease"/>
    <property type="match status" value="1"/>
</dbReference>
<proteinExistence type="predicted"/>
<dbReference type="InterPro" id="IPR012337">
    <property type="entry name" value="RNaseH-like_sf"/>
</dbReference>
<dbReference type="InterPro" id="IPR036397">
    <property type="entry name" value="RNaseH_sf"/>
</dbReference>
<evidence type="ECO:0000256" key="2">
    <source>
        <dbReference type="ARBA" id="ARBA00026073"/>
    </source>
</evidence>
<dbReference type="InterPro" id="IPR047296">
    <property type="entry name" value="GIY-YIG_UvrC_Cho"/>
</dbReference>
<dbReference type="CDD" id="cd10434">
    <property type="entry name" value="GIY-YIG_UvrC_Cho"/>
    <property type="match status" value="1"/>
</dbReference>
<dbReference type="CDD" id="cd06127">
    <property type="entry name" value="DEDDh"/>
    <property type="match status" value="1"/>
</dbReference>
<comment type="function">
    <text evidence="1">DNA polymerase III is a complex, multichain enzyme responsible for most of the replicative synthesis in bacteria. The epsilon subunit contain the editing function and is a proofreading 3'-5' exonuclease.</text>
</comment>
<dbReference type="GO" id="GO:0045004">
    <property type="term" value="P:DNA replication proofreading"/>
    <property type="evidence" value="ECO:0007669"/>
    <property type="project" value="TreeGrafter"/>
</dbReference>
<gene>
    <name evidence="4" type="ordered locus">Weevi_1435</name>
</gene>
<keyword evidence="4" id="KW-0548">Nucleotidyltransferase</keyword>
<reference evidence="5" key="2">
    <citation type="journal article" date="2011" name="Stand. Genomic Sci.">
        <title>Complete genome sequence of Weeksella virosa type strain (9751T).</title>
        <authorList>
            <person name="Lang E."/>
            <person name="Teshima H."/>
            <person name="Lucas S."/>
            <person name="Lapidus A."/>
            <person name="Hammon N."/>
            <person name="Deshpande S."/>
            <person name="Nolan M."/>
            <person name="Cheng J."/>
            <person name="Pitluck S."/>
            <person name="Liolios K."/>
            <person name="Pagani I."/>
            <person name="Mikhailova N."/>
            <person name="Ivanova N."/>
            <person name="Mavromatis K."/>
            <person name="Pati A."/>
            <person name="Tapia R."/>
            <person name="Han C."/>
            <person name="Goodwin L."/>
            <person name="Chen A."/>
            <person name="Palaniappan K."/>
            <person name="Land M."/>
            <person name="Hauser L."/>
            <person name="Chang Y."/>
            <person name="Jeffries C."/>
            <person name="Brambilla E."/>
            <person name="Kopitz M."/>
            <person name="Rohde M."/>
            <person name="Goker M."/>
            <person name="Tindall B."/>
            <person name="Detter J."/>
            <person name="Woyke T."/>
            <person name="Bristow J."/>
            <person name="Eisen J."/>
            <person name="Markowitz V."/>
            <person name="Hugenholtz P."/>
            <person name="Klenk H."/>
            <person name="Kyrpides N."/>
        </authorList>
    </citation>
    <scope>NUCLEOTIDE SEQUENCE [LARGE SCALE GENOMIC DNA]</scope>
    <source>
        <strain evidence="5">ATCC 43766 / DSM 16922 / JCM 21250 / NBRC 16016 / NCTC 11634 / CL345/78</strain>
    </source>
</reference>
<sequence>MFAILDIEATGGKVGEESIIDIAIFRYDGQTTVDQFISLVNPMRKIDPFVQKLTNITDKMVLTAPKFHEIAKRIVEITEDCILVGHNVKFDYRMLRQEFKKLGYDYEKDWIDTFEFAQKLIPNMESYSLGKLTNALGIPITDRHRASGDARATLKLFQLLRDKDSEKIIQKKSGLRTEKKVKEKYQKLLENLPTKTGLFYFYNRLDDIIFIGRSSNIAYRVNRYFSSKNFESSKIKRYTKYITYEVTGSELLAEIKEVHEINLNQPFLNIKIIKSKTPYGLYFIPSKRSYHRLEIGKGRKAEPILTFARKETALEFLQKVTLEYNLCPKINLLQPSSASCFSYEMGQCKGACIRKENPKTYNERVEALVNRTNYPTETFILSDKGRKTGEHAFFFIDQGKFVGYGYYELHHQIKNRERIMKIVNPFDTNPTIELLIKKFIFLNKQEGIYSIEE</sequence>
<dbReference type="Proteomes" id="UP000008641">
    <property type="component" value="Chromosome"/>
</dbReference>
<dbReference type="AlphaFoldDB" id="F0NYD9"/>
<dbReference type="GO" id="GO:0006289">
    <property type="term" value="P:nucleotide-excision repair"/>
    <property type="evidence" value="ECO:0007669"/>
    <property type="project" value="InterPro"/>
</dbReference>
<keyword evidence="4" id="KW-0808">Transferase</keyword>
<dbReference type="KEGG" id="wvi:Weevi_1435"/>
<dbReference type="HOGENOM" id="CLU_030720_1_0_10"/>